<accession>A0A348WPU6</accession>
<evidence type="ECO:0000313" key="3">
    <source>
        <dbReference type="EMBL" id="HAR56558.1"/>
    </source>
</evidence>
<sequence length="284" mass="31709">MMNRMFQTLVAGLLIVSFSALAQQHHPVTLTWKTATSEHNYTINPNATLGDFLAQQVNDPTVYNWAASRLVSDDLTRQVERERTAVLAELNLQKQSALSSGESERAAALNDIRSWLAALPLAGSHFIGVPFYQLRAHKNFNPQMQLPKQRTQLTLVSPKTQNVIKAEVVGAVNSPILVEPGTDLVTALERAQPNPHALDSRVWLIKQNGTVIHMPAAVYNQNQAAVCYRHETALPWIDVEQWQGIDCWPDEAVNEGDIIFVGLKNAVNLNKRISQLLKHRAIFQ</sequence>
<dbReference type="InterPro" id="IPR046459">
    <property type="entry name" value="Caps_syn_GfcC_N"/>
</dbReference>
<reference evidence="3 4" key="1">
    <citation type="journal article" date="2018" name="Nat. Biotechnol.">
        <title>A standardized bacterial taxonomy based on genome phylogeny substantially revises the tree of life.</title>
        <authorList>
            <person name="Parks D.H."/>
            <person name="Chuvochina M."/>
            <person name="Waite D.W."/>
            <person name="Rinke C."/>
            <person name="Skarshewski A."/>
            <person name="Chaumeil P.A."/>
            <person name="Hugenholtz P."/>
        </authorList>
    </citation>
    <scope>NUCLEOTIDE SEQUENCE [LARGE SCALE GENOMIC DNA]</scope>
    <source>
        <strain evidence="3">UBA9360</strain>
    </source>
</reference>
<evidence type="ECO:0000256" key="1">
    <source>
        <dbReference type="SAM" id="SignalP"/>
    </source>
</evidence>
<dbReference type="Proteomes" id="UP000262878">
    <property type="component" value="Unassembled WGS sequence"/>
</dbReference>
<feature type="domain" description="Capsule biosynthesis GfcC-like N-terminal" evidence="2">
    <location>
        <begin position="28"/>
        <end position="144"/>
    </location>
</feature>
<feature type="chain" id="PRO_5016922159" description="Capsule biosynthesis GfcC-like N-terminal domain-containing protein" evidence="1">
    <location>
        <begin position="23"/>
        <end position="284"/>
    </location>
</feature>
<organism evidence="3 4">
    <name type="scientific">Idiomarina baltica</name>
    <dbReference type="NCBI Taxonomy" id="190892"/>
    <lineage>
        <taxon>Bacteria</taxon>
        <taxon>Pseudomonadati</taxon>
        <taxon>Pseudomonadota</taxon>
        <taxon>Gammaproteobacteria</taxon>
        <taxon>Alteromonadales</taxon>
        <taxon>Idiomarinaceae</taxon>
        <taxon>Idiomarina</taxon>
    </lineage>
</organism>
<dbReference type="STRING" id="314276.OS145_01940"/>
<gene>
    <name evidence="3" type="ORF">DCR58_07205</name>
</gene>
<evidence type="ECO:0000259" key="2">
    <source>
        <dbReference type="Pfam" id="PF20616"/>
    </source>
</evidence>
<proteinExistence type="predicted"/>
<keyword evidence="1" id="KW-0732">Signal</keyword>
<evidence type="ECO:0000313" key="4">
    <source>
        <dbReference type="Proteomes" id="UP000262878"/>
    </source>
</evidence>
<dbReference type="Pfam" id="PF20616">
    <property type="entry name" value="Caps_syn_GfcC_N"/>
    <property type="match status" value="1"/>
</dbReference>
<comment type="caution">
    <text evidence="3">The sequence shown here is derived from an EMBL/GenBank/DDBJ whole genome shotgun (WGS) entry which is preliminary data.</text>
</comment>
<feature type="signal peptide" evidence="1">
    <location>
        <begin position="1"/>
        <end position="22"/>
    </location>
</feature>
<dbReference type="EMBL" id="DMUP01000167">
    <property type="protein sequence ID" value="HAR56558.1"/>
    <property type="molecule type" value="Genomic_DNA"/>
</dbReference>
<dbReference type="Gene3D" id="3.10.560.10">
    <property type="entry name" value="Outer membrane lipoprotein wza domain like"/>
    <property type="match status" value="1"/>
</dbReference>
<protein>
    <recommendedName>
        <fullName evidence="2">Capsule biosynthesis GfcC-like N-terminal domain-containing protein</fullName>
    </recommendedName>
</protein>
<dbReference type="AlphaFoldDB" id="A0A348WPU6"/>
<name>A0A348WPU6_9GAMM</name>